<dbReference type="HOGENOM" id="CLU_2157441_0_0_5"/>
<accession>A0A0H3FZD6</accession>
<organism evidence="1 2">
    <name type="scientific">Zymomonas mobilis subsp. mobilis (strain ATCC 10988 / DSM 424 / LMG 404 / NCIMB 8938 / NRRL B-806 / ZM1)</name>
    <dbReference type="NCBI Taxonomy" id="555217"/>
    <lineage>
        <taxon>Bacteria</taxon>
        <taxon>Pseudomonadati</taxon>
        <taxon>Pseudomonadota</taxon>
        <taxon>Alphaproteobacteria</taxon>
        <taxon>Sphingomonadales</taxon>
        <taxon>Zymomonadaceae</taxon>
        <taxon>Zymomonas</taxon>
    </lineage>
</organism>
<protein>
    <submittedName>
        <fullName evidence="1">Uncharacterized protein</fullName>
    </submittedName>
</protein>
<dbReference type="RefSeq" id="WP_014500913.1">
    <property type="nucleotide sequence ID" value="NC_017262.1"/>
</dbReference>
<dbReference type="AlphaFoldDB" id="A0A0H3FZD6"/>
<reference evidence="1 2" key="1">
    <citation type="journal article" date="2011" name="J. Bacteriol.">
        <title>Genome sequence of the ethanol-producing Zymomonas mobilis subsp. mobilis lectotype strain ATCC 10988.</title>
        <authorList>
            <person name="Pappas K.M."/>
            <person name="Kouvelis V.N."/>
            <person name="Saunders E."/>
            <person name="Brettin T.S."/>
            <person name="Bruce D."/>
            <person name="Detter C."/>
            <person name="Balakireva M."/>
            <person name="Han C.S."/>
            <person name="Savvakis G."/>
            <person name="Kyrpides N.C."/>
            <person name="Typas M.A."/>
        </authorList>
    </citation>
    <scope>NUCLEOTIDE SEQUENCE [LARGE SCALE GENOMIC DNA]</scope>
    <source>
        <strain evidence="2">ATCC 10988 / DSM 424 / CCUG 17860 / LMG 404 / NCIMB 8938 / NRRL B-806 / ZM1</strain>
    </source>
</reference>
<dbReference type="KEGG" id="zmm:Zmob_1188"/>
<evidence type="ECO:0000313" key="1">
    <source>
        <dbReference type="EMBL" id="AEH63017.1"/>
    </source>
</evidence>
<evidence type="ECO:0000313" key="2">
    <source>
        <dbReference type="Proteomes" id="UP000001494"/>
    </source>
</evidence>
<name>A0A0H3FZD6_ZYMMA</name>
<dbReference type="Proteomes" id="UP000001494">
    <property type="component" value="Chromosome"/>
</dbReference>
<proteinExistence type="predicted"/>
<sequence>MYENLFLQINNNFNYIKKYINKHDLFWRDADLDYFSQNENEFHEFIQKREPLILETLGLAGKISLLSKENMEGIKKFLSVFVNGDNFYAKDIEIKLPKIDGGFETIKRTVP</sequence>
<gene>
    <name evidence="1" type="ordered locus">Zmob_1188</name>
</gene>
<dbReference type="EMBL" id="CP002850">
    <property type="protein sequence ID" value="AEH63017.1"/>
    <property type="molecule type" value="Genomic_DNA"/>
</dbReference>